<feature type="coiled-coil region" evidence="1">
    <location>
        <begin position="57"/>
        <end position="84"/>
    </location>
</feature>
<dbReference type="Gene3D" id="1.10.10.10">
    <property type="entry name" value="Winged helix-like DNA-binding domain superfamily/Winged helix DNA-binding domain"/>
    <property type="match status" value="1"/>
</dbReference>
<dbReference type="GO" id="GO:0006313">
    <property type="term" value="P:DNA transposition"/>
    <property type="evidence" value="ECO:0007669"/>
    <property type="project" value="InterPro"/>
</dbReference>
<dbReference type="Pfam" id="PF01527">
    <property type="entry name" value="HTH_Tnp_1"/>
    <property type="match status" value="1"/>
</dbReference>
<dbReference type="Proteomes" id="UP000295710">
    <property type="component" value="Unassembled WGS sequence"/>
</dbReference>
<evidence type="ECO:0000256" key="1">
    <source>
        <dbReference type="SAM" id="Coils"/>
    </source>
</evidence>
<protein>
    <submittedName>
        <fullName evidence="2">Transposase</fullName>
    </submittedName>
</protein>
<dbReference type="RefSeq" id="WP_132279536.1">
    <property type="nucleotide sequence ID" value="NZ_SMMX01000014.1"/>
</dbReference>
<evidence type="ECO:0000313" key="2">
    <source>
        <dbReference type="EMBL" id="TDA20887.1"/>
    </source>
</evidence>
<gene>
    <name evidence="2" type="ORF">E1963_14850</name>
</gene>
<accession>A0A4R4FBP0</accession>
<evidence type="ECO:0000313" key="3">
    <source>
        <dbReference type="Proteomes" id="UP000295710"/>
    </source>
</evidence>
<sequence>MAKNQKSYTPEFKQQIVDLHCKAGKGVTELSNEYGIPKGTVSTWIKNLAPVAVSETETISLKEYKALQKKMKELEIENEILKKATATFTKNQ</sequence>
<dbReference type="AlphaFoldDB" id="A0A4R4FBP0"/>
<dbReference type="InterPro" id="IPR036388">
    <property type="entry name" value="WH-like_DNA-bd_sf"/>
</dbReference>
<dbReference type="InterPro" id="IPR002514">
    <property type="entry name" value="Transposase_8"/>
</dbReference>
<name>A0A4R4FBP0_9FIRM</name>
<keyword evidence="1" id="KW-0175">Coiled coil</keyword>
<dbReference type="GO" id="GO:0004803">
    <property type="term" value="F:transposase activity"/>
    <property type="evidence" value="ECO:0007669"/>
    <property type="project" value="InterPro"/>
</dbReference>
<dbReference type="EMBL" id="SMMX01000014">
    <property type="protein sequence ID" value="TDA20887.1"/>
    <property type="molecule type" value="Genomic_DNA"/>
</dbReference>
<keyword evidence="3" id="KW-1185">Reference proteome</keyword>
<comment type="caution">
    <text evidence="2">The sequence shown here is derived from an EMBL/GenBank/DDBJ whole genome shotgun (WGS) entry which is preliminary data.</text>
</comment>
<organism evidence="2 3">
    <name type="scientific">Extibacter muris</name>
    <dbReference type="NCBI Taxonomy" id="1796622"/>
    <lineage>
        <taxon>Bacteria</taxon>
        <taxon>Bacillati</taxon>
        <taxon>Bacillota</taxon>
        <taxon>Clostridia</taxon>
        <taxon>Lachnospirales</taxon>
        <taxon>Lachnospiraceae</taxon>
        <taxon>Extibacter</taxon>
    </lineage>
</organism>
<dbReference type="GO" id="GO:0003677">
    <property type="term" value="F:DNA binding"/>
    <property type="evidence" value="ECO:0007669"/>
    <property type="project" value="InterPro"/>
</dbReference>
<proteinExistence type="predicted"/>
<reference evidence="2 3" key="1">
    <citation type="journal article" date="2016" name="Nat. Microbiol.">
        <title>The Mouse Intestinal Bacterial Collection (miBC) provides host-specific insight into cultured diversity and functional potential of the gut microbiota.</title>
        <authorList>
            <person name="Lagkouvardos I."/>
            <person name="Pukall R."/>
            <person name="Abt B."/>
            <person name="Foesel B.U."/>
            <person name="Meier-Kolthoff J.P."/>
            <person name="Kumar N."/>
            <person name="Bresciani A."/>
            <person name="Martinez I."/>
            <person name="Just S."/>
            <person name="Ziegler C."/>
            <person name="Brugiroux S."/>
            <person name="Garzetti D."/>
            <person name="Wenning M."/>
            <person name="Bui T.P."/>
            <person name="Wang J."/>
            <person name="Hugenholtz F."/>
            <person name="Plugge C.M."/>
            <person name="Peterson D.A."/>
            <person name="Hornef M.W."/>
            <person name="Baines J.F."/>
            <person name="Smidt H."/>
            <person name="Walter J."/>
            <person name="Kristiansen K."/>
            <person name="Nielsen H.B."/>
            <person name="Haller D."/>
            <person name="Overmann J."/>
            <person name="Stecher B."/>
            <person name="Clavel T."/>
        </authorList>
    </citation>
    <scope>NUCLEOTIDE SEQUENCE [LARGE SCALE GENOMIC DNA]</scope>
    <source>
        <strain evidence="2 3">DSM 28560</strain>
    </source>
</reference>
<dbReference type="InterPro" id="IPR009057">
    <property type="entry name" value="Homeodomain-like_sf"/>
</dbReference>
<dbReference type="SUPFAM" id="SSF46689">
    <property type="entry name" value="Homeodomain-like"/>
    <property type="match status" value="1"/>
</dbReference>